<sequence length="224" mass="24849">MPISVEEAAIRLGVTPVRVRELIYAGRIDAQKLGRQWLVDEESLAQKVWHRSPGRPLGFYGAFGLALLLEGQDFREVFSMPKSSESRIRTIATQVRSDPNPKSRLVSLMSARATSVELSISGPDLAELREEPRLFLSGVSDPRSGLLPGNELEAYIDVQDLGPVKKEWFLLEAGRGRKANIKLHVVPHLLVKVPAIFTAMDLAERPGPREQSAAESIIRRTLAH</sequence>
<reference evidence="3 4" key="1">
    <citation type="submission" date="2018-01" db="EMBL/GenBank/DDBJ databases">
        <title>Arthrobacter sp. nov., from glaciers in China.</title>
        <authorList>
            <person name="Liu Q."/>
            <person name="Xin Y.-H."/>
        </authorList>
    </citation>
    <scope>NUCLEOTIDE SEQUENCE [LARGE SCALE GENOMIC DNA]</scope>
    <source>
        <strain evidence="3 4">HLT2-12-2</strain>
    </source>
</reference>
<evidence type="ECO:0000259" key="2">
    <source>
        <dbReference type="Pfam" id="PF12728"/>
    </source>
</evidence>
<comment type="caution">
    <text evidence="3">The sequence shown here is derived from an EMBL/GenBank/DDBJ whole genome shotgun (WGS) entry which is preliminary data.</text>
</comment>
<dbReference type="GO" id="GO:0003677">
    <property type="term" value="F:DNA binding"/>
    <property type="evidence" value="ECO:0007669"/>
    <property type="project" value="InterPro"/>
</dbReference>
<accession>A0A2S3ZTY8</accession>
<evidence type="ECO:0000313" key="4">
    <source>
        <dbReference type="Proteomes" id="UP000237061"/>
    </source>
</evidence>
<feature type="domain" description="Helix-turn-helix" evidence="2">
    <location>
        <begin position="4"/>
        <end position="45"/>
    </location>
</feature>
<evidence type="ECO:0000313" key="3">
    <source>
        <dbReference type="EMBL" id="POH72554.1"/>
    </source>
</evidence>
<dbReference type="Proteomes" id="UP000237061">
    <property type="component" value="Unassembled WGS sequence"/>
</dbReference>
<proteinExistence type="predicted"/>
<keyword evidence="4" id="KW-1185">Reference proteome</keyword>
<dbReference type="AlphaFoldDB" id="A0A2S3ZTY8"/>
<dbReference type="Pfam" id="PF12728">
    <property type="entry name" value="HTH_17"/>
    <property type="match status" value="1"/>
</dbReference>
<dbReference type="InterPro" id="IPR010093">
    <property type="entry name" value="SinI_DNA-bd"/>
</dbReference>
<organism evidence="3 4">
    <name type="scientific">Arthrobacter glacialis</name>
    <dbReference type="NCBI Taxonomy" id="1664"/>
    <lineage>
        <taxon>Bacteria</taxon>
        <taxon>Bacillati</taxon>
        <taxon>Actinomycetota</taxon>
        <taxon>Actinomycetes</taxon>
        <taxon>Micrococcales</taxon>
        <taxon>Micrococcaceae</taxon>
        <taxon>Arthrobacter</taxon>
    </lineage>
</organism>
<protein>
    <recommendedName>
        <fullName evidence="2">Helix-turn-helix domain-containing protein</fullName>
    </recommendedName>
</protein>
<dbReference type="NCBIfam" id="TIGR01764">
    <property type="entry name" value="excise"/>
    <property type="match status" value="1"/>
</dbReference>
<dbReference type="InterPro" id="IPR041657">
    <property type="entry name" value="HTH_17"/>
</dbReference>
<name>A0A2S3ZTY8_ARTGL</name>
<feature type="region of interest" description="Disordered" evidence="1">
    <location>
        <begin position="205"/>
        <end position="224"/>
    </location>
</feature>
<dbReference type="EMBL" id="PPXC01000013">
    <property type="protein sequence ID" value="POH72554.1"/>
    <property type="molecule type" value="Genomic_DNA"/>
</dbReference>
<gene>
    <name evidence="3" type="ORF">CVS27_15665</name>
</gene>
<dbReference type="RefSeq" id="WP_103466777.1">
    <property type="nucleotide sequence ID" value="NZ_PPXC01000013.1"/>
</dbReference>
<evidence type="ECO:0000256" key="1">
    <source>
        <dbReference type="SAM" id="MobiDB-lite"/>
    </source>
</evidence>